<evidence type="ECO:0000313" key="1">
    <source>
        <dbReference type="EMBL" id="GMF26313.1"/>
    </source>
</evidence>
<evidence type="ECO:0000313" key="2">
    <source>
        <dbReference type="Proteomes" id="UP001165083"/>
    </source>
</evidence>
<dbReference type="Proteomes" id="UP001165083">
    <property type="component" value="Unassembled WGS sequence"/>
</dbReference>
<proteinExistence type="predicted"/>
<reference evidence="1" key="1">
    <citation type="submission" date="2023-04" db="EMBL/GenBank/DDBJ databases">
        <title>Phytophthora lilii NBRC 32176.</title>
        <authorList>
            <person name="Ichikawa N."/>
            <person name="Sato H."/>
            <person name="Tonouchi N."/>
        </authorList>
    </citation>
    <scope>NUCLEOTIDE SEQUENCE</scope>
    <source>
        <strain evidence="1">NBRC 32176</strain>
    </source>
</reference>
<dbReference type="Gene3D" id="1.25.40.20">
    <property type="entry name" value="Ankyrin repeat-containing domain"/>
    <property type="match status" value="1"/>
</dbReference>
<dbReference type="InterPro" id="IPR036770">
    <property type="entry name" value="Ankyrin_rpt-contain_sf"/>
</dbReference>
<name>A0A9W6U6B8_9STRA</name>
<dbReference type="OrthoDB" id="124877at2759"/>
<comment type="caution">
    <text evidence="1">The sequence shown here is derived from an EMBL/GenBank/DDBJ whole genome shotgun (WGS) entry which is preliminary data.</text>
</comment>
<accession>A0A9W6U6B8</accession>
<keyword evidence="2" id="KW-1185">Reference proteome</keyword>
<dbReference type="EMBL" id="BSXW01000598">
    <property type="protein sequence ID" value="GMF26313.1"/>
    <property type="molecule type" value="Genomic_DNA"/>
</dbReference>
<sequence length="314" mass="35289">MAIPNSSSDSFPCARSRLVFVQPLYDLEMTISGGFPHDKRCKPFCQNIVQLSGTALDGKTWAARHQHRSALFVAAKLKVRVQKKSRSPFSENLLTETKRLETEATPFPRDWIWAASCTSAESRTPGWSLMNFLRSDPDYYRWQFSKSRHEAAERGDLKIAKWLFTHFSGCEASRDVVGAAVSRGHLHILRFLWDHQSGLGEDHTIVDEISNADTAALQRSCTVQFDDSCSLENWGRHAIEAAVDNGELIECLNDGMPLGDGDRQSAIECALQKGYLQFAEELLNPTKRGASRLTLLVVRTLKRLRRCLTFGIVS</sequence>
<protein>
    <submittedName>
        <fullName evidence="1">Unnamed protein product</fullName>
    </submittedName>
</protein>
<organism evidence="1 2">
    <name type="scientific">Phytophthora lilii</name>
    <dbReference type="NCBI Taxonomy" id="2077276"/>
    <lineage>
        <taxon>Eukaryota</taxon>
        <taxon>Sar</taxon>
        <taxon>Stramenopiles</taxon>
        <taxon>Oomycota</taxon>
        <taxon>Peronosporomycetes</taxon>
        <taxon>Peronosporales</taxon>
        <taxon>Peronosporaceae</taxon>
        <taxon>Phytophthora</taxon>
    </lineage>
</organism>
<dbReference type="AlphaFoldDB" id="A0A9W6U6B8"/>
<gene>
    <name evidence="1" type="ORF">Plil01_001094500</name>
</gene>